<organism evidence="2 3">
    <name type="scientific">Bifidobacterium italicum</name>
    <dbReference type="NCBI Taxonomy" id="1960968"/>
    <lineage>
        <taxon>Bacteria</taxon>
        <taxon>Bacillati</taxon>
        <taxon>Actinomycetota</taxon>
        <taxon>Actinomycetes</taxon>
        <taxon>Bifidobacteriales</taxon>
        <taxon>Bifidobacteriaceae</taxon>
        <taxon>Bifidobacterium</taxon>
    </lineage>
</organism>
<name>A0A2A2EFE5_9BIFI</name>
<dbReference type="SUPFAM" id="SSF55729">
    <property type="entry name" value="Acyl-CoA N-acyltransferases (Nat)"/>
    <property type="match status" value="1"/>
</dbReference>
<proteinExistence type="predicted"/>
<keyword evidence="2" id="KW-0808">Transferase</keyword>
<dbReference type="Pfam" id="PF00583">
    <property type="entry name" value="Acetyltransf_1"/>
    <property type="match status" value="1"/>
</dbReference>
<sequence length="204" mass="22730">MIWGLLTEQIKHGRDQRIEYPGADTHDLFRPTLIGAWAGDDPIGGAFVMPDEQDAEQYRLTIGDQGAQIIERYCVMIQGIATLPQHRGKGIGTQLKYFCEQWAREHDALLISGIPTTDQAHALNRRCGYRILAPLVPLVIQPGHADTGLTPIGLPFTRQTPAARWAFKILGQSTRPAIRVGQALQSDIPRRGHQQATVEWLDHT</sequence>
<evidence type="ECO:0000259" key="1">
    <source>
        <dbReference type="PROSITE" id="PS51186"/>
    </source>
</evidence>
<dbReference type="InterPro" id="IPR016181">
    <property type="entry name" value="Acyl_CoA_acyltransferase"/>
</dbReference>
<dbReference type="AlphaFoldDB" id="A0A2A2EFE5"/>
<dbReference type="Gene3D" id="3.40.630.30">
    <property type="match status" value="1"/>
</dbReference>
<dbReference type="EMBL" id="MVOG01000038">
    <property type="protein sequence ID" value="PAU67628.1"/>
    <property type="molecule type" value="Genomic_DNA"/>
</dbReference>
<dbReference type="InterPro" id="IPR000182">
    <property type="entry name" value="GNAT_dom"/>
</dbReference>
<protein>
    <submittedName>
        <fullName evidence="2">Acetyl transferase</fullName>
    </submittedName>
</protein>
<dbReference type="RefSeq" id="WP_407641087.1">
    <property type="nucleotide sequence ID" value="NZ_MVOG01000038.1"/>
</dbReference>
<dbReference type="Proteomes" id="UP000217986">
    <property type="component" value="Unassembled WGS sequence"/>
</dbReference>
<evidence type="ECO:0000313" key="2">
    <source>
        <dbReference type="EMBL" id="PAU67628.1"/>
    </source>
</evidence>
<dbReference type="CDD" id="cd04301">
    <property type="entry name" value="NAT_SF"/>
    <property type="match status" value="1"/>
</dbReference>
<feature type="domain" description="N-acetyltransferase" evidence="1">
    <location>
        <begin position="1"/>
        <end position="161"/>
    </location>
</feature>
<comment type="caution">
    <text evidence="2">The sequence shown here is derived from an EMBL/GenBank/DDBJ whole genome shotgun (WGS) entry which is preliminary data.</text>
</comment>
<gene>
    <name evidence="2" type="ORF">B1400_1600</name>
</gene>
<accession>A0A2A2EFE5</accession>
<keyword evidence="3" id="KW-1185">Reference proteome</keyword>
<reference evidence="2 3" key="1">
    <citation type="journal article" date="2017" name="ISME J.">
        <title>Unveiling bifidobacterial biogeography across the mammalian branch of the tree of life.</title>
        <authorList>
            <person name="Milani C."/>
            <person name="Mangifesta M."/>
            <person name="Mancabelli L."/>
            <person name="Lugli G.A."/>
            <person name="James K."/>
            <person name="Duranti S."/>
            <person name="Turroni F."/>
            <person name="Ferrario C."/>
            <person name="Ossiprandi M.C."/>
            <person name="van Sinderen D."/>
            <person name="Ventura M."/>
        </authorList>
    </citation>
    <scope>NUCLEOTIDE SEQUENCE [LARGE SCALE GENOMIC DNA]</scope>
    <source>
        <strain evidence="2 3">70</strain>
    </source>
</reference>
<evidence type="ECO:0000313" key="3">
    <source>
        <dbReference type="Proteomes" id="UP000217986"/>
    </source>
</evidence>
<dbReference type="GO" id="GO:0016747">
    <property type="term" value="F:acyltransferase activity, transferring groups other than amino-acyl groups"/>
    <property type="evidence" value="ECO:0007669"/>
    <property type="project" value="InterPro"/>
</dbReference>
<dbReference type="PROSITE" id="PS51186">
    <property type="entry name" value="GNAT"/>
    <property type="match status" value="1"/>
</dbReference>